<evidence type="ECO:0000256" key="5">
    <source>
        <dbReference type="ARBA" id="ARBA00022858"/>
    </source>
</evidence>
<dbReference type="GeneID" id="114656740"/>
<dbReference type="InterPro" id="IPR002407">
    <property type="entry name" value="Natriuretic_peptide_atrial"/>
</dbReference>
<reference evidence="8" key="2">
    <citation type="submission" date="2025-08" db="UniProtKB">
        <authorList>
            <consortium name="Ensembl"/>
        </authorList>
    </citation>
    <scope>IDENTIFICATION</scope>
</reference>
<feature type="chain" id="PRO_5034185266" evidence="7">
    <location>
        <begin position="22"/>
        <end position="130"/>
    </location>
</feature>
<protein>
    <submittedName>
        <fullName evidence="8">C-type natriuretic peptide 3-like</fullName>
    </submittedName>
</protein>
<dbReference type="RefSeq" id="XP_028664187.1">
    <property type="nucleotide sequence ID" value="XM_028808354.2"/>
</dbReference>
<evidence type="ECO:0000313" key="8">
    <source>
        <dbReference type="Ensembl" id="ENSECRP00000009225.1"/>
    </source>
</evidence>
<keyword evidence="3" id="KW-0964">Secreted</keyword>
<keyword evidence="4" id="KW-0165">Cleavage on pair of basic residues</keyword>
<dbReference type="GO" id="GO:0006182">
    <property type="term" value="P:cGMP biosynthetic process"/>
    <property type="evidence" value="ECO:0007669"/>
    <property type="project" value="TreeGrafter"/>
</dbReference>
<gene>
    <name evidence="8" type="primary">nppal</name>
</gene>
<dbReference type="Ensembl" id="ENSECRT00000009374.1">
    <property type="protein sequence ID" value="ENSECRP00000009225.1"/>
    <property type="gene ID" value="ENSECRG00000006188.1"/>
</dbReference>
<keyword evidence="7" id="KW-0732">Signal</keyword>
<comment type="subcellular location">
    <subcellularLocation>
        <location evidence="1 6">Secreted</location>
    </subcellularLocation>
</comment>
<comment type="similarity">
    <text evidence="2 6">Belongs to the natriuretic peptide family.</text>
</comment>
<evidence type="ECO:0000256" key="6">
    <source>
        <dbReference type="RuleBase" id="RU003686"/>
    </source>
</evidence>
<reference evidence="8" key="1">
    <citation type="submission" date="2021-06" db="EMBL/GenBank/DDBJ databases">
        <authorList>
            <consortium name="Wellcome Sanger Institute Data Sharing"/>
        </authorList>
    </citation>
    <scope>NUCLEOTIDE SEQUENCE [LARGE SCALE GENOMIC DNA]</scope>
</reference>
<dbReference type="Pfam" id="PF00212">
    <property type="entry name" value="ANP"/>
    <property type="match status" value="1"/>
</dbReference>
<proteinExistence type="inferred from homology"/>
<keyword evidence="9" id="KW-1185">Reference proteome</keyword>
<dbReference type="GO" id="GO:0005179">
    <property type="term" value="F:hormone activity"/>
    <property type="evidence" value="ECO:0007669"/>
    <property type="project" value="InterPro"/>
</dbReference>
<dbReference type="PANTHER" id="PTHR12167:SF5">
    <property type="entry name" value="C-TYPE NATRIURETIC PEPTIDE 3-LIKE PRECURSOR"/>
    <property type="match status" value="1"/>
</dbReference>
<evidence type="ECO:0000256" key="3">
    <source>
        <dbReference type="ARBA" id="ARBA00022525"/>
    </source>
</evidence>
<evidence type="ECO:0000256" key="1">
    <source>
        <dbReference type="ARBA" id="ARBA00004613"/>
    </source>
</evidence>
<dbReference type="Proteomes" id="UP000694620">
    <property type="component" value="Chromosome 8"/>
</dbReference>
<dbReference type="InterPro" id="IPR030480">
    <property type="entry name" value="Natr_peptide_CS"/>
</dbReference>
<accession>A0A8C4S482</accession>
<sequence>MVSRLTVYCALFIIVLSQVSAKPVSSLQSLAQLLEEESNHPYVDSDDDTRGGLDVSAEIATDDSEADTPWNHNFRDPQHRQAAHSSRMLKLLKDILTSSGRSWDREKKSGLRSCFGVRLDRIGSTSGLGC</sequence>
<feature type="signal peptide" evidence="7">
    <location>
        <begin position="1"/>
        <end position="21"/>
    </location>
</feature>
<dbReference type="PRINTS" id="PR00711">
    <property type="entry name" value="ANATPEPTIDE"/>
</dbReference>
<dbReference type="OrthoDB" id="8834370at2759"/>
<dbReference type="PROSITE" id="PS00263">
    <property type="entry name" value="NATRIURETIC_PEPTIDE"/>
    <property type="match status" value="1"/>
</dbReference>
<keyword evidence="5 6" id="KW-0838">Vasoactive</keyword>
<evidence type="ECO:0000313" key="9">
    <source>
        <dbReference type="Proteomes" id="UP000694620"/>
    </source>
</evidence>
<evidence type="ECO:0000256" key="2">
    <source>
        <dbReference type="ARBA" id="ARBA00009041"/>
    </source>
</evidence>
<dbReference type="GO" id="GO:0097746">
    <property type="term" value="P:blood vessel diameter maintenance"/>
    <property type="evidence" value="ECO:0007669"/>
    <property type="project" value="UniProtKB-KW"/>
</dbReference>
<dbReference type="PANTHER" id="PTHR12167">
    <property type="entry name" value="C-TYPE NATRIURETIC PEPTIDE"/>
    <property type="match status" value="1"/>
</dbReference>
<name>A0A8C4S482_ERPCA</name>
<reference evidence="8" key="3">
    <citation type="submission" date="2025-09" db="UniProtKB">
        <authorList>
            <consortium name="Ensembl"/>
        </authorList>
    </citation>
    <scope>IDENTIFICATION</scope>
</reference>
<dbReference type="SMART" id="SM00183">
    <property type="entry name" value="NAT_PEP"/>
    <property type="match status" value="1"/>
</dbReference>
<dbReference type="AlphaFoldDB" id="A0A8C4S482"/>
<dbReference type="GeneTree" id="ENSGT00530000065390"/>
<evidence type="ECO:0000256" key="7">
    <source>
        <dbReference type="SAM" id="SignalP"/>
    </source>
</evidence>
<dbReference type="GO" id="GO:0007168">
    <property type="term" value="P:receptor guanylyl cyclase signaling pathway"/>
    <property type="evidence" value="ECO:0007669"/>
    <property type="project" value="TreeGrafter"/>
</dbReference>
<dbReference type="InterPro" id="IPR000663">
    <property type="entry name" value="Natr_peptide"/>
</dbReference>
<evidence type="ECO:0000256" key="4">
    <source>
        <dbReference type="ARBA" id="ARBA00022685"/>
    </source>
</evidence>
<dbReference type="GO" id="GO:0005576">
    <property type="term" value="C:extracellular region"/>
    <property type="evidence" value="ECO:0007669"/>
    <property type="project" value="UniProtKB-SubCell"/>
</dbReference>
<organism evidence="8 9">
    <name type="scientific">Erpetoichthys calabaricus</name>
    <name type="common">Rope fish</name>
    <name type="synonym">Calamoichthys calabaricus</name>
    <dbReference type="NCBI Taxonomy" id="27687"/>
    <lineage>
        <taxon>Eukaryota</taxon>
        <taxon>Metazoa</taxon>
        <taxon>Chordata</taxon>
        <taxon>Craniata</taxon>
        <taxon>Vertebrata</taxon>
        <taxon>Euteleostomi</taxon>
        <taxon>Actinopterygii</taxon>
        <taxon>Polypteriformes</taxon>
        <taxon>Polypteridae</taxon>
        <taxon>Erpetoichthys</taxon>
    </lineage>
</organism>